<protein>
    <recommendedName>
        <fullName evidence="3">Aminotransferase class I/classII large domain-containing protein</fullName>
    </recommendedName>
</protein>
<dbReference type="GO" id="GO:0016616">
    <property type="term" value="F:oxidoreductase activity, acting on the CH-OH group of donors, NAD or NADP as acceptor"/>
    <property type="evidence" value="ECO:0007669"/>
    <property type="project" value="TreeGrafter"/>
</dbReference>
<keyword evidence="5" id="KW-1185">Reference proteome</keyword>
<keyword evidence="2" id="KW-0732">Signal</keyword>
<dbReference type="OrthoDB" id="1697803at2759"/>
<evidence type="ECO:0000259" key="3">
    <source>
        <dbReference type="Pfam" id="PF00155"/>
    </source>
</evidence>
<dbReference type="PANTHER" id="PTHR10366">
    <property type="entry name" value="NAD DEPENDENT EPIMERASE/DEHYDRATASE"/>
    <property type="match status" value="1"/>
</dbReference>
<dbReference type="Pfam" id="PF00155">
    <property type="entry name" value="Aminotran_1_2"/>
    <property type="match status" value="1"/>
</dbReference>
<dbReference type="InterPro" id="IPR015424">
    <property type="entry name" value="PyrdxlP-dep_Trfase"/>
</dbReference>
<dbReference type="SUPFAM" id="SSF51735">
    <property type="entry name" value="NAD(P)-binding Rossmann-fold domains"/>
    <property type="match status" value="1"/>
</dbReference>
<gene>
    <name evidence="4" type="ORF">IFM89_005821</name>
</gene>
<reference evidence="4 5" key="1">
    <citation type="submission" date="2020-10" db="EMBL/GenBank/DDBJ databases">
        <title>The Coptis chinensis genome and diversification of protoberbering-type alkaloids.</title>
        <authorList>
            <person name="Wang B."/>
            <person name="Shu S."/>
            <person name="Song C."/>
            <person name="Liu Y."/>
        </authorList>
    </citation>
    <scope>NUCLEOTIDE SEQUENCE [LARGE SCALE GENOMIC DNA]</scope>
    <source>
        <strain evidence="4">HL-2020</strain>
        <tissue evidence="4">Leaf</tissue>
    </source>
</reference>
<keyword evidence="1" id="KW-0560">Oxidoreductase</keyword>
<dbReference type="InterPro" id="IPR015421">
    <property type="entry name" value="PyrdxlP-dep_Trfase_major"/>
</dbReference>
<name>A0A835GXQ4_9MAGN</name>
<proteinExistence type="predicted"/>
<dbReference type="Gene3D" id="3.40.50.720">
    <property type="entry name" value="NAD(P)-binding Rossmann-like Domain"/>
    <property type="match status" value="1"/>
</dbReference>
<comment type="caution">
    <text evidence="4">The sequence shown here is derived from an EMBL/GenBank/DDBJ whole genome shotgun (WGS) entry which is preliminary data.</text>
</comment>
<dbReference type="PANTHER" id="PTHR10366:SF404">
    <property type="entry name" value="CINNAMOYL-COA REDUCTASE 1"/>
    <property type="match status" value="1"/>
</dbReference>
<dbReference type="SUPFAM" id="SSF53383">
    <property type="entry name" value="PLP-dependent transferases"/>
    <property type="match status" value="1"/>
</dbReference>
<dbReference type="EMBL" id="JADFTS010000009">
    <property type="protein sequence ID" value="KAF9587817.1"/>
    <property type="molecule type" value="Genomic_DNA"/>
</dbReference>
<dbReference type="GO" id="GO:0030170">
    <property type="term" value="F:pyridoxal phosphate binding"/>
    <property type="evidence" value="ECO:0007669"/>
    <property type="project" value="InterPro"/>
</dbReference>
<feature type="chain" id="PRO_5032841534" description="Aminotransferase class I/classII large domain-containing protein" evidence="2">
    <location>
        <begin position="26"/>
        <end position="237"/>
    </location>
</feature>
<evidence type="ECO:0000256" key="2">
    <source>
        <dbReference type="SAM" id="SignalP"/>
    </source>
</evidence>
<dbReference type="Gene3D" id="3.40.640.10">
    <property type="entry name" value="Type I PLP-dependent aspartate aminotransferase-like (Major domain)"/>
    <property type="match status" value="1"/>
</dbReference>
<feature type="non-terminal residue" evidence="4">
    <location>
        <position position="1"/>
    </location>
</feature>
<dbReference type="Proteomes" id="UP000631114">
    <property type="component" value="Unassembled WGS sequence"/>
</dbReference>
<feature type="signal peptide" evidence="2">
    <location>
        <begin position="1"/>
        <end position="25"/>
    </location>
</feature>
<evidence type="ECO:0000313" key="5">
    <source>
        <dbReference type="Proteomes" id="UP000631114"/>
    </source>
</evidence>
<dbReference type="InterPro" id="IPR004839">
    <property type="entry name" value="Aminotransferase_I/II_large"/>
</dbReference>
<accession>A0A835GXQ4</accession>
<feature type="domain" description="Aminotransferase class I/classII large" evidence="3">
    <location>
        <begin position="133"/>
        <end position="221"/>
    </location>
</feature>
<sequence length="237" mass="26689">PLKLAFVGLFSLLLWVRSLWILTGGDVVVDESCWSDLDFCKITKNWYCYGKSVAEQAAWERAKEKGVDLVVVIPVLVMGPSLQQMVNFSMFHILKYLTGFAKSYANSVQAYVDVREVASAHILVYETLSACGSYPEMARMPYANPVIVETSLNNNFLLDPKVLESKLNEKSRVLILCSHSNPTGSVYPIKLMEEVAKIVAKHPRLLVLSNEIYEDIVYAPATHIRFLLLCLECGREH</sequence>
<dbReference type="InterPro" id="IPR050425">
    <property type="entry name" value="NAD(P)_dehydrat-like"/>
</dbReference>
<evidence type="ECO:0000313" key="4">
    <source>
        <dbReference type="EMBL" id="KAF9587817.1"/>
    </source>
</evidence>
<dbReference type="AlphaFoldDB" id="A0A835GXQ4"/>
<dbReference type="InterPro" id="IPR036291">
    <property type="entry name" value="NAD(P)-bd_dom_sf"/>
</dbReference>
<evidence type="ECO:0000256" key="1">
    <source>
        <dbReference type="ARBA" id="ARBA00023002"/>
    </source>
</evidence>
<organism evidence="4 5">
    <name type="scientific">Coptis chinensis</name>
    <dbReference type="NCBI Taxonomy" id="261450"/>
    <lineage>
        <taxon>Eukaryota</taxon>
        <taxon>Viridiplantae</taxon>
        <taxon>Streptophyta</taxon>
        <taxon>Embryophyta</taxon>
        <taxon>Tracheophyta</taxon>
        <taxon>Spermatophyta</taxon>
        <taxon>Magnoliopsida</taxon>
        <taxon>Ranunculales</taxon>
        <taxon>Ranunculaceae</taxon>
        <taxon>Coptidoideae</taxon>
        <taxon>Coptis</taxon>
    </lineage>
</organism>